<dbReference type="Proteomes" id="UP001559623">
    <property type="component" value="Unassembled WGS sequence"/>
</dbReference>
<protein>
    <submittedName>
        <fullName evidence="5">Metalloregulator ArsR/SmtB family transcription factor</fullName>
    </submittedName>
</protein>
<keyword evidence="6" id="KW-1185">Reference proteome</keyword>
<dbReference type="InterPro" id="IPR036390">
    <property type="entry name" value="WH_DNA-bd_sf"/>
</dbReference>
<dbReference type="Pfam" id="PF01022">
    <property type="entry name" value="HTH_5"/>
    <property type="match status" value="1"/>
</dbReference>
<sequence>MPEKSVRLPHDHGHDIEALPHMPDSGTLASVAAAMRQLGDVTRLHIFWLLCHYEECVINIAAYMRMSSPAISHHLRVLKTSGLIVSRREGKEMYYRAAATPLVDALHRTVETVGRISCPK</sequence>
<reference evidence="5 6" key="1">
    <citation type="submission" date="2023-04" db="EMBL/GenBank/DDBJ databases">
        <title>Genome Sequence of Selenomonas sputigena ATCC 33150.</title>
        <authorList>
            <person name="Miller D.P."/>
            <person name="Anvari S."/>
            <person name="Polson S.W."/>
            <person name="Macdonald M."/>
            <person name="Mcdowell J.V."/>
        </authorList>
    </citation>
    <scope>NUCLEOTIDE SEQUENCE [LARGE SCALE GENOMIC DNA]</scope>
    <source>
        <strain evidence="5 6">ATCC 33150</strain>
    </source>
</reference>
<evidence type="ECO:0000256" key="1">
    <source>
        <dbReference type="ARBA" id="ARBA00023015"/>
    </source>
</evidence>
<dbReference type="Gene3D" id="1.10.10.10">
    <property type="entry name" value="Winged helix-like DNA-binding domain superfamily/Winged helix DNA-binding domain"/>
    <property type="match status" value="1"/>
</dbReference>
<dbReference type="PANTHER" id="PTHR43132:SF6">
    <property type="entry name" value="HTH-TYPE TRANSCRIPTIONAL REPRESSOR CZRA"/>
    <property type="match status" value="1"/>
</dbReference>
<dbReference type="EMBL" id="JARVLH010000003">
    <property type="protein sequence ID" value="MEX5284999.1"/>
    <property type="molecule type" value="Genomic_DNA"/>
</dbReference>
<dbReference type="InterPro" id="IPR001845">
    <property type="entry name" value="HTH_ArsR_DNA-bd_dom"/>
</dbReference>
<feature type="domain" description="HTH arsR-type" evidence="4">
    <location>
        <begin position="23"/>
        <end position="117"/>
    </location>
</feature>
<dbReference type="NCBIfam" id="NF033788">
    <property type="entry name" value="HTH_metalloreg"/>
    <property type="match status" value="1"/>
</dbReference>
<proteinExistence type="predicted"/>
<dbReference type="PROSITE" id="PS50987">
    <property type="entry name" value="HTH_ARSR_2"/>
    <property type="match status" value="1"/>
</dbReference>
<comment type="caution">
    <text evidence="5">The sequence shown here is derived from an EMBL/GenBank/DDBJ whole genome shotgun (WGS) entry which is preliminary data.</text>
</comment>
<evidence type="ECO:0000256" key="3">
    <source>
        <dbReference type="ARBA" id="ARBA00023163"/>
    </source>
</evidence>
<dbReference type="InterPro" id="IPR051011">
    <property type="entry name" value="Metal_resp_trans_reg"/>
</dbReference>
<dbReference type="CDD" id="cd00090">
    <property type="entry name" value="HTH_ARSR"/>
    <property type="match status" value="1"/>
</dbReference>
<evidence type="ECO:0000259" key="4">
    <source>
        <dbReference type="PROSITE" id="PS50987"/>
    </source>
</evidence>
<keyword evidence="1" id="KW-0805">Transcription regulation</keyword>
<dbReference type="InterPro" id="IPR036388">
    <property type="entry name" value="WH-like_DNA-bd_sf"/>
</dbReference>
<evidence type="ECO:0000313" key="6">
    <source>
        <dbReference type="Proteomes" id="UP001559623"/>
    </source>
</evidence>
<gene>
    <name evidence="5" type="ORF">QCO44_04990</name>
</gene>
<organism evidence="5 6">
    <name type="scientific">Selenomonas sputigena</name>
    <dbReference type="NCBI Taxonomy" id="69823"/>
    <lineage>
        <taxon>Bacteria</taxon>
        <taxon>Bacillati</taxon>
        <taxon>Bacillota</taxon>
        <taxon>Negativicutes</taxon>
        <taxon>Selenomonadales</taxon>
        <taxon>Selenomonadaceae</taxon>
        <taxon>Selenomonas</taxon>
    </lineage>
</organism>
<dbReference type="SUPFAM" id="SSF46785">
    <property type="entry name" value="Winged helix' DNA-binding domain"/>
    <property type="match status" value="1"/>
</dbReference>
<keyword evidence="3" id="KW-0804">Transcription</keyword>
<accession>A0ABV3X4A2</accession>
<dbReference type="PANTHER" id="PTHR43132">
    <property type="entry name" value="ARSENICAL RESISTANCE OPERON REPRESSOR ARSR-RELATED"/>
    <property type="match status" value="1"/>
</dbReference>
<keyword evidence="2" id="KW-0238">DNA-binding</keyword>
<dbReference type="SMART" id="SM00418">
    <property type="entry name" value="HTH_ARSR"/>
    <property type="match status" value="1"/>
</dbReference>
<dbReference type="RefSeq" id="WP_368846731.1">
    <property type="nucleotide sequence ID" value="NZ_CP194411.1"/>
</dbReference>
<evidence type="ECO:0000256" key="2">
    <source>
        <dbReference type="ARBA" id="ARBA00023125"/>
    </source>
</evidence>
<dbReference type="PRINTS" id="PR00778">
    <property type="entry name" value="HTHARSR"/>
</dbReference>
<dbReference type="InterPro" id="IPR011991">
    <property type="entry name" value="ArsR-like_HTH"/>
</dbReference>
<name>A0ABV3X4A2_9FIRM</name>
<evidence type="ECO:0000313" key="5">
    <source>
        <dbReference type="EMBL" id="MEX5284999.1"/>
    </source>
</evidence>